<dbReference type="PANTHER" id="PTHR11842">
    <property type="entry name" value="MITOTIC SPINDLE ASSEMBLY CHECKPOINT PROTEIN MAD2"/>
    <property type="match status" value="1"/>
</dbReference>
<name>A0ABM1NKR1_DROAR</name>
<feature type="domain" description="HORMA" evidence="1">
    <location>
        <begin position="4"/>
        <end position="196"/>
    </location>
</feature>
<gene>
    <name evidence="3" type="primary">LOC108608603</name>
</gene>
<evidence type="ECO:0000313" key="2">
    <source>
        <dbReference type="Proteomes" id="UP000694904"/>
    </source>
</evidence>
<dbReference type="PANTHER" id="PTHR11842:SF10">
    <property type="entry name" value="MITOTIC SPINDLE ASSEMBLY CHECKPOINT PROTEIN MAD2B"/>
    <property type="match status" value="1"/>
</dbReference>
<dbReference type="RefSeq" id="XP_017855547.1">
    <property type="nucleotide sequence ID" value="XM_018000058.1"/>
</dbReference>
<reference evidence="2" key="1">
    <citation type="journal article" date="1997" name="Nucleic Acids Res.">
        <title>tRNAscan-SE: a program for improved detection of transfer RNA genes in genomic sequence.</title>
        <authorList>
            <person name="Lowe T.M."/>
            <person name="Eddy S.R."/>
        </authorList>
    </citation>
    <scope>NUCLEOTIDE SEQUENCE [LARGE SCALE GENOMIC DNA]</scope>
</reference>
<proteinExistence type="predicted"/>
<dbReference type="Pfam" id="PF02301">
    <property type="entry name" value="HORMA"/>
    <property type="match status" value="1"/>
</dbReference>
<protein>
    <submittedName>
        <fullName evidence="3">Mitotic spindle assembly checkpoint protein MAD2B</fullName>
    </submittedName>
</protein>
<organism evidence="2 3">
    <name type="scientific">Drosophila arizonae</name>
    <name type="common">Fruit fly</name>
    <dbReference type="NCBI Taxonomy" id="7263"/>
    <lineage>
        <taxon>Eukaryota</taxon>
        <taxon>Metazoa</taxon>
        <taxon>Ecdysozoa</taxon>
        <taxon>Arthropoda</taxon>
        <taxon>Hexapoda</taxon>
        <taxon>Insecta</taxon>
        <taxon>Pterygota</taxon>
        <taxon>Neoptera</taxon>
        <taxon>Endopterygota</taxon>
        <taxon>Diptera</taxon>
        <taxon>Brachycera</taxon>
        <taxon>Muscomorpha</taxon>
        <taxon>Ephydroidea</taxon>
        <taxon>Drosophilidae</taxon>
        <taxon>Drosophila</taxon>
    </lineage>
</organism>
<dbReference type="Proteomes" id="UP000694904">
    <property type="component" value="Chromosome 2"/>
</dbReference>
<reference evidence="2" key="2">
    <citation type="journal article" date="2016" name="G3 (Bethesda)">
        <title>Genome Evolution in Three Species of Cactophilic Drosophila.</title>
        <authorList>
            <person name="Sanchez-Flores A."/>
            <person name="Penazola F."/>
            <person name="Carpinteyro-Ponce J."/>
            <person name="Nazario-Yepiz N."/>
            <person name="Abreu-Goodger C."/>
            <person name="Machado C.A."/>
            <person name="Markow T.A."/>
        </authorList>
    </citation>
    <scope>NUCLEOTIDE SEQUENCE [LARGE SCALE GENOMIC DNA]</scope>
</reference>
<evidence type="ECO:0000259" key="1">
    <source>
        <dbReference type="PROSITE" id="PS50815"/>
    </source>
</evidence>
<dbReference type="GeneID" id="108608603"/>
<dbReference type="PROSITE" id="PS50815">
    <property type="entry name" value="HORMA"/>
    <property type="match status" value="1"/>
</dbReference>
<dbReference type="SUPFAM" id="SSF56019">
    <property type="entry name" value="The spindle assembly checkpoint protein mad2"/>
    <property type="match status" value="1"/>
</dbReference>
<dbReference type="InterPro" id="IPR003511">
    <property type="entry name" value="HORMA_dom"/>
</dbReference>
<dbReference type="InterPro" id="IPR036570">
    <property type="entry name" value="HORMA_dom_sf"/>
</dbReference>
<sequence>MELEEIIAIHVEAIEVILNHILYIRGVYPAQIFKKQRVYNTPVFIVAFPALNSYLANILKTVQNLLTNAVQQLKLEIIIYSNGSEHKESYFLEMQPSQADFTQDQYLMDYEQQLRAALYKFADRVKHLPKLGQNSKFKVHIHTTQTAFTQLNHGAQYQEFPWLQSTESPHQLKQQKLCLLPLSKVDKVGLRMEAYICN</sequence>
<dbReference type="Gene3D" id="3.30.900.10">
    <property type="entry name" value="HORMA domain"/>
    <property type="match status" value="1"/>
</dbReference>
<dbReference type="InterPro" id="IPR045091">
    <property type="entry name" value="Mad2-like"/>
</dbReference>
<reference evidence="3" key="3">
    <citation type="submission" date="2025-08" db="UniProtKB">
        <authorList>
            <consortium name="RefSeq"/>
        </authorList>
    </citation>
    <scope>IDENTIFICATION</scope>
    <source>
        <tissue evidence="3">Whole organism</tissue>
    </source>
</reference>
<keyword evidence="2" id="KW-1185">Reference proteome</keyword>
<accession>A0ABM1NKR1</accession>
<evidence type="ECO:0000313" key="3">
    <source>
        <dbReference type="RefSeq" id="XP_017855547.1"/>
    </source>
</evidence>